<gene>
    <name evidence="2" type="ORF">COZ71_09305</name>
</gene>
<keyword evidence="1" id="KW-0812">Transmembrane</keyword>
<name>A0A2M7J8V0_9BACT</name>
<evidence type="ECO:0000313" key="3">
    <source>
        <dbReference type="Proteomes" id="UP000229297"/>
    </source>
</evidence>
<protein>
    <submittedName>
        <fullName evidence="2">Uncharacterized protein</fullName>
    </submittedName>
</protein>
<dbReference type="AlphaFoldDB" id="A0A2M7J8V0"/>
<organism evidence="2 3">
    <name type="scientific">Candidatus Desantisbacteria bacterium CG_4_8_14_3_um_filter_40_12</name>
    <dbReference type="NCBI Taxonomy" id="1974545"/>
    <lineage>
        <taxon>Bacteria</taxon>
        <taxon>Candidatus Desantisiibacteriota</taxon>
    </lineage>
</organism>
<keyword evidence="1" id="KW-1133">Transmembrane helix</keyword>
<dbReference type="EMBL" id="PFIC01000257">
    <property type="protein sequence ID" value="PIX15840.1"/>
    <property type="molecule type" value="Genomic_DNA"/>
</dbReference>
<feature type="non-terminal residue" evidence="2">
    <location>
        <position position="292"/>
    </location>
</feature>
<feature type="transmembrane region" description="Helical" evidence="1">
    <location>
        <begin position="6"/>
        <end position="24"/>
    </location>
</feature>
<reference evidence="3" key="1">
    <citation type="submission" date="2017-09" db="EMBL/GenBank/DDBJ databases">
        <title>Depth-based differentiation of microbial function through sediment-hosted aquifers and enrichment of novel symbionts in the deep terrestrial subsurface.</title>
        <authorList>
            <person name="Probst A.J."/>
            <person name="Ladd B."/>
            <person name="Jarett J.K."/>
            <person name="Geller-Mcgrath D.E."/>
            <person name="Sieber C.M.K."/>
            <person name="Emerson J.B."/>
            <person name="Anantharaman K."/>
            <person name="Thomas B.C."/>
            <person name="Malmstrom R."/>
            <person name="Stieglmeier M."/>
            <person name="Klingl A."/>
            <person name="Woyke T."/>
            <person name="Ryan C.M."/>
            <person name="Banfield J.F."/>
        </authorList>
    </citation>
    <scope>NUCLEOTIDE SEQUENCE [LARGE SCALE GENOMIC DNA]</scope>
</reference>
<evidence type="ECO:0000256" key="1">
    <source>
        <dbReference type="SAM" id="Phobius"/>
    </source>
</evidence>
<proteinExistence type="predicted"/>
<keyword evidence="1" id="KW-0472">Membrane</keyword>
<sequence>MNYILLILGILLIVMIGIWIYKLMEKGIHVWGKEYIKGAISNRFRKRPQQTVHIMFMFTDHFEPMWKKPPIEIERQRMNDWVEKYPVLASKHQDSDGRHPQHSWFYHFHGYRPEHLQRLSCLCFSGFGEIEVHLHHNYDTSAECEEKLNKCKELFSQHGGLITCEKAPKVTYGFIHGMFALDNSNPKHCGVNDELQILRRTGCYADFTFPTSLKACQSAKINSIYYATDDPKKPKSYNTGIDVEKGGKETGDLMIIQGSLSINWRFWPRFFYPYLDTGIITHDSLPVKERVD</sequence>
<comment type="caution">
    <text evidence="2">The sequence shown here is derived from an EMBL/GenBank/DDBJ whole genome shotgun (WGS) entry which is preliminary data.</text>
</comment>
<dbReference type="Proteomes" id="UP000229297">
    <property type="component" value="Unassembled WGS sequence"/>
</dbReference>
<accession>A0A2M7J8V0</accession>
<evidence type="ECO:0000313" key="2">
    <source>
        <dbReference type="EMBL" id="PIX15840.1"/>
    </source>
</evidence>